<proteinExistence type="predicted"/>
<accession>A0A9Q3K5D2</accession>
<organism evidence="2 3">
    <name type="scientific">Austropuccinia psidii MF-1</name>
    <dbReference type="NCBI Taxonomy" id="1389203"/>
    <lineage>
        <taxon>Eukaryota</taxon>
        <taxon>Fungi</taxon>
        <taxon>Dikarya</taxon>
        <taxon>Basidiomycota</taxon>
        <taxon>Pucciniomycotina</taxon>
        <taxon>Pucciniomycetes</taxon>
        <taxon>Pucciniales</taxon>
        <taxon>Sphaerophragmiaceae</taxon>
        <taxon>Austropuccinia</taxon>
    </lineage>
</organism>
<reference evidence="2" key="1">
    <citation type="submission" date="2021-03" db="EMBL/GenBank/DDBJ databases">
        <title>Draft genome sequence of rust myrtle Austropuccinia psidii MF-1, a brazilian biotype.</title>
        <authorList>
            <person name="Quecine M.C."/>
            <person name="Pachon D.M.R."/>
            <person name="Bonatelli M.L."/>
            <person name="Correr F.H."/>
            <person name="Franceschini L.M."/>
            <person name="Leite T.F."/>
            <person name="Margarido G.R.A."/>
            <person name="Almeida C.A."/>
            <person name="Ferrarezi J.A."/>
            <person name="Labate C.A."/>
        </authorList>
    </citation>
    <scope>NUCLEOTIDE SEQUENCE</scope>
    <source>
        <strain evidence="2">MF-1</strain>
    </source>
</reference>
<evidence type="ECO:0000313" key="3">
    <source>
        <dbReference type="Proteomes" id="UP000765509"/>
    </source>
</evidence>
<feature type="compositionally biased region" description="Polar residues" evidence="1">
    <location>
        <begin position="1"/>
        <end position="23"/>
    </location>
</feature>
<comment type="caution">
    <text evidence="2">The sequence shown here is derived from an EMBL/GenBank/DDBJ whole genome shotgun (WGS) entry which is preliminary data.</text>
</comment>
<evidence type="ECO:0000313" key="2">
    <source>
        <dbReference type="EMBL" id="MBW0574261.1"/>
    </source>
</evidence>
<name>A0A9Q3K5D2_9BASI</name>
<keyword evidence="3" id="KW-1185">Reference proteome</keyword>
<feature type="region of interest" description="Disordered" evidence="1">
    <location>
        <begin position="1"/>
        <end position="51"/>
    </location>
</feature>
<dbReference type="EMBL" id="AVOT02093790">
    <property type="protein sequence ID" value="MBW0574261.1"/>
    <property type="molecule type" value="Genomic_DNA"/>
</dbReference>
<dbReference type="Proteomes" id="UP000765509">
    <property type="component" value="Unassembled WGS sequence"/>
</dbReference>
<dbReference type="AlphaFoldDB" id="A0A9Q3K5D2"/>
<gene>
    <name evidence="2" type="ORF">O181_113976</name>
</gene>
<sequence>MEEKQPSTTNASSKTSHSGQQKQFQHEKGATRSKQGQREGTTPKALRPVRQYSKYSAGCHGKCISDGQNHDGITEEGGSQLKFPEMISDIFDSIPELYEAIKDVKKHLSDRSETFLTTLKQTA</sequence>
<protein>
    <submittedName>
        <fullName evidence="2">Uncharacterized protein</fullName>
    </submittedName>
</protein>
<evidence type="ECO:0000256" key="1">
    <source>
        <dbReference type="SAM" id="MobiDB-lite"/>
    </source>
</evidence>